<gene>
    <name evidence="1" type="ORF">AVEN_148166_1</name>
</gene>
<dbReference type="EMBL" id="BGPR01028185">
    <property type="protein sequence ID" value="GBN99173.1"/>
    <property type="molecule type" value="Genomic_DNA"/>
</dbReference>
<sequence>MDLIVLTRVPALDPHLNRQKNKRNPGNGKKEGTREIAANRISMLQEFPDPCAGAIAQTPGFICYLVVTSWMRDGLSCHPSSHQVRGLGCDQSLNMSVVGIGFWKTKASGNSLPQCG</sequence>
<comment type="caution">
    <text evidence="1">The sequence shown here is derived from an EMBL/GenBank/DDBJ whole genome shotgun (WGS) entry which is preliminary data.</text>
</comment>
<organism evidence="1 2">
    <name type="scientific">Araneus ventricosus</name>
    <name type="common">Orbweaver spider</name>
    <name type="synonym">Epeira ventricosa</name>
    <dbReference type="NCBI Taxonomy" id="182803"/>
    <lineage>
        <taxon>Eukaryota</taxon>
        <taxon>Metazoa</taxon>
        <taxon>Ecdysozoa</taxon>
        <taxon>Arthropoda</taxon>
        <taxon>Chelicerata</taxon>
        <taxon>Arachnida</taxon>
        <taxon>Araneae</taxon>
        <taxon>Araneomorphae</taxon>
        <taxon>Entelegynae</taxon>
        <taxon>Araneoidea</taxon>
        <taxon>Araneidae</taxon>
        <taxon>Araneus</taxon>
    </lineage>
</organism>
<dbReference type="Proteomes" id="UP000499080">
    <property type="component" value="Unassembled WGS sequence"/>
</dbReference>
<dbReference type="AlphaFoldDB" id="A0A4Y2THD5"/>
<evidence type="ECO:0000313" key="2">
    <source>
        <dbReference type="Proteomes" id="UP000499080"/>
    </source>
</evidence>
<name>A0A4Y2THD5_ARAVE</name>
<accession>A0A4Y2THD5</accession>
<proteinExistence type="predicted"/>
<keyword evidence="2" id="KW-1185">Reference proteome</keyword>
<evidence type="ECO:0000313" key="1">
    <source>
        <dbReference type="EMBL" id="GBN99173.1"/>
    </source>
</evidence>
<reference evidence="1 2" key="1">
    <citation type="journal article" date="2019" name="Sci. Rep.">
        <title>Orb-weaving spider Araneus ventricosus genome elucidates the spidroin gene catalogue.</title>
        <authorList>
            <person name="Kono N."/>
            <person name="Nakamura H."/>
            <person name="Ohtoshi R."/>
            <person name="Moran D.A.P."/>
            <person name="Shinohara A."/>
            <person name="Yoshida Y."/>
            <person name="Fujiwara M."/>
            <person name="Mori M."/>
            <person name="Tomita M."/>
            <person name="Arakawa K."/>
        </authorList>
    </citation>
    <scope>NUCLEOTIDE SEQUENCE [LARGE SCALE GENOMIC DNA]</scope>
</reference>
<protein>
    <submittedName>
        <fullName evidence="1">Uncharacterized protein</fullName>
    </submittedName>
</protein>